<name>X1PD50_9ZZZZ</name>
<comment type="caution">
    <text evidence="1">The sequence shown here is derived from an EMBL/GenBank/DDBJ whole genome shotgun (WGS) entry which is preliminary data.</text>
</comment>
<reference evidence="1" key="1">
    <citation type="journal article" date="2014" name="Front. Microbiol.">
        <title>High frequency of phylogenetically diverse reductive dehalogenase-homologous genes in deep subseafloor sedimentary metagenomes.</title>
        <authorList>
            <person name="Kawai M."/>
            <person name="Futagami T."/>
            <person name="Toyoda A."/>
            <person name="Takaki Y."/>
            <person name="Nishi S."/>
            <person name="Hori S."/>
            <person name="Arai W."/>
            <person name="Tsubouchi T."/>
            <person name="Morono Y."/>
            <person name="Uchiyama I."/>
            <person name="Ito T."/>
            <person name="Fujiyama A."/>
            <person name="Inagaki F."/>
            <person name="Takami H."/>
        </authorList>
    </citation>
    <scope>NUCLEOTIDE SEQUENCE</scope>
    <source>
        <strain evidence="1">Expedition CK06-06</strain>
    </source>
</reference>
<protein>
    <submittedName>
        <fullName evidence="1">Uncharacterized protein</fullName>
    </submittedName>
</protein>
<evidence type="ECO:0000313" key="1">
    <source>
        <dbReference type="EMBL" id="GAI36935.1"/>
    </source>
</evidence>
<dbReference type="EMBL" id="BARV01032695">
    <property type="protein sequence ID" value="GAI36935.1"/>
    <property type="molecule type" value="Genomic_DNA"/>
</dbReference>
<proteinExistence type="predicted"/>
<feature type="non-terminal residue" evidence="1">
    <location>
        <position position="41"/>
    </location>
</feature>
<sequence>MSLPIRGKMLNIMPWNALGMKQCHKGMVYISNEAWRYGFGL</sequence>
<gene>
    <name evidence="1" type="ORF">S06H3_51516</name>
</gene>
<dbReference type="AlphaFoldDB" id="X1PD50"/>
<organism evidence="1">
    <name type="scientific">marine sediment metagenome</name>
    <dbReference type="NCBI Taxonomy" id="412755"/>
    <lineage>
        <taxon>unclassified sequences</taxon>
        <taxon>metagenomes</taxon>
        <taxon>ecological metagenomes</taxon>
    </lineage>
</organism>
<accession>X1PD50</accession>